<dbReference type="AlphaFoldDB" id="A0A9D4UJL5"/>
<evidence type="ECO:0000313" key="2">
    <source>
        <dbReference type="Proteomes" id="UP000886520"/>
    </source>
</evidence>
<dbReference type="Proteomes" id="UP000886520">
    <property type="component" value="Chromosome 15"/>
</dbReference>
<dbReference type="PANTHER" id="PTHR36704">
    <property type="entry name" value="PROTEIN, PUTATIVE-RELATED"/>
    <property type="match status" value="1"/>
</dbReference>
<accession>A0A9D4UJL5</accession>
<dbReference type="PANTHER" id="PTHR36704:SF1">
    <property type="entry name" value="OS06G0239700 PROTEIN"/>
    <property type="match status" value="1"/>
</dbReference>
<dbReference type="OrthoDB" id="1928683at2759"/>
<protein>
    <submittedName>
        <fullName evidence="1">Uncharacterized protein</fullName>
    </submittedName>
</protein>
<gene>
    <name evidence="1" type="ORF">GOP47_0015228</name>
</gene>
<proteinExistence type="predicted"/>
<sequence length="282" mass="30678">MSFLAGRVAASEGAYFNETSKHAIARLREKAAASNTLFQPSTSSSLEEAAIAADVLPEILQHSLPLPRACLQADLQHYSLPSQLLPSPSSLAASLSSTAPPPRLPPHAYHVNLDTTGLYAFSPNLPQCSFGPRRWKPPVEEELKLVASTANQARMEGFPTMDDTRVEAFVEGYSTVMRAFLIATALIVGGSSIAVGTIASKAQIHSVEDIRTKGHEHIRPWAKAIDKRFEPWKQWVHQHGVGWRMGDQYRIDGTAPFAEVFGLRTAPVREEVNTKGGASKGN</sequence>
<name>A0A9D4UJL5_ADICA</name>
<evidence type="ECO:0000313" key="1">
    <source>
        <dbReference type="EMBL" id="KAI5068927.1"/>
    </source>
</evidence>
<comment type="caution">
    <text evidence="1">The sequence shown here is derived from an EMBL/GenBank/DDBJ whole genome shotgun (WGS) entry which is preliminary data.</text>
</comment>
<organism evidence="1 2">
    <name type="scientific">Adiantum capillus-veneris</name>
    <name type="common">Maidenhair fern</name>
    <dbReference type="NCBI Taxonomy" id="13818"/>
    <lineage>
        <taxon>Eukaryota</taxon>
        <taxon>Viridiplantae</taxon>
        <taxon>Streptophyta</taxon>
        <taxon>Embryophyta</taxon>
        <taxon>Tracheophyta</taxon>
        <taxon>Polypodiopsida</taxon>
        <taxon>Polypodiidae</taxon>
        <taxon>Polypodiales</taxon>
        <taxon>Pteridineae</taxon>
        <taxon>Pteridaceae</taxon>
        <taxon>Vittarioideae</taxon>
        <taxon>Adiantum</taxon>
    </lineage>
</organism>
<reference evidence="1" key="1">
    <citation type="submission" date="2021-01" db="EMBL/GenBank/DDBJ databases">
        <title>Adiantum capillus-veneris genome.</title>
        <authorList>
            <person name="Fang Y."/>
            <person name="Liao Q."/>
        </authorList>
    </citation>
    <scope>NUCLEOTIDE SEQUENCE</scope>
    <source>
        <strain evidence="1">H3</strain>
        <tissue evidence="1">Leaf</tissue>
    </source>
</reference>
<dbReference type="EMBL" id="JABFUD020000015">
    <property type="protein sequence ID" value="KAI5068927.1"/>
    <property type="molecule type" value="Genomic_DNA"/>
</dbReference>
<keyword evidence="2" id="KW-1185">Reference proteome</keyword>